<keyword evidence="3" id="KW-1185">Reference proteome</keyword>
<evidence type="ECO:0000256" key="1">
    <source>
        <dbReference type="PROSITE-ProRule" id="PRU00339"/>
    </source>
</evidence>
<accession>A0A0P1ICA9</accession>
<dbReference type="InterPro" id="IPR011990">
    <property type="entry name" value="TPR-like_helical_dom_sf"/>
</dbReference>
<feature type="repeat" description="TPR" evidence="1">
    <location>
        <begin position="124"/>
        <end position="157"/>
    </location>
</feature>
<proteinExistence type="predicted"/>
<dbReference type="InterPro" id="IPR019734">
    <property type="entry name" value="TPR_rpt"/>
</dbReference>
<organism evidence="2 3">
    <name type="scientific">Ruegeria denitrificans</name>
    <dbReference type="NCBI Taxonomy" id="1715692"/>
    <lineage>
        <taxon>Bacteria</taxon>
        <taxon>Pseudomonadati</taxon>
        <taxon>Pseudomonadota</taxon>
        <taxon>Alphaproteobacteria</taxon>
        <taxon>Rhodobacterales</taxon>
        <taxon>Roseobacteraceae</taxon>
        <taxon>Ruegeria</taxon>
    </lineage>
</organism>
<dbReference type="Gene3D" id="1.25.40.10">
    <property type="entry name" value="Tetratricopeptide repeat domain"/>
    <property type="match status" value="1"/>
</dbReference>
<dbReference type="Proteomes" id="UP000051260">
    <property type="component" value="Unassembled WGS sequence"/>
</dbReference>
<dbReference type="Pfam" id="PF13432">
    <property type="entry name" value="TPR_16"/>
    <property type="match status" value="1"/>
</dbReference>
<evidence type="ECO:0000313" key="2">
    <source>
        <dbReference type="EMBL" id="CUK04762.1"/>
    </source>
</evidence>
<dbReference type="AlphaFoldDB" id="A0A0P1ICA9"/>
<keyword evidence="2" id="KW-0449">Lipoprotein</keyword>
<sequence>MRRAIDNPRILDFRRTHYGMRHMLKAAMVIAMVASCTETGSPDDLDVPGIDPKGQGVDEITVGNRLMAAGEFELALDSFARAALDQGMNTQILTAMGTANLGLRRLGQAETLLRRAIQDNPDWPVAWNNLGVVLVEKGEYPEAAQVFKRAFALDNGESDAIRDNLRLALAKMENPVNTTAEEQEYTLEQQGDGQFKLRKLP</sequence>
<dbReference type="PROSITE" id="PS50005">
    <property type="entry name" value="TPR"/>
    <property type="match status" value="1"/>
</dbReference>
<name>A0A0P1ICA9_9RHOB</name>
<dbReference type="SUPFAM" id="SSF48452">
    <property type="entry name" value="TPR-like"/>
    <property type="match status" value="1"/>
</dbReference>
<dbReference type="SMART" id="SM00028">
    <property type="entry name" value="TPR"/>
    <property type="match status" value="2"/>
</dbReference>
<protein>
    <submittedName>
        <fullName evidence="2">Putative PEP-CTERM system TPR-repeat lipoprotein</fullName>
    </submittedName>
</protein>
<keyword evidence="1" id="KW-0802">TPR repeat</keyword>
<evidence type="ECO:0000313" key="3">
    <source>
        <dbReference type="Proteomes" id="UP000051260"/>
    </source>
</evidence>
<dbReference type="STRING" id="1715692.RUE5091_02633"/>
<reference evidence="3" key="1">
    <citation type="submission" date="2015-09" db="EMBL/GenBank/DDBJ databases">
        <authorList>
            <person name="Rodrigo-Torres L."/>
            <person name="Arahal D.R."/>
        </authorList>
    </citation>
    <scope>NUCLEOTIDE SEQUENCE [LARGE SCALE GENOMIC DNA]</scope>
    <source>
        <strain evidence="3">CECT 5091</strain>
    </source>
</reference>
<dbReference type="EMBL" id="CYUD01000008">
    <property type="protein sequence ID" value="CUK04762.1"/>
    <property type="molecule type" value="Genomic_DNA"/>
</dbReference>
<gene>
    <name evidence="2" type="ORF">RUE5091_02633</name>
</gene>